<dbReference type="PANTHER" id="PTHR46082">
    <property type="entry name" value="ATP/GTP-BINDING PROTEIN-RELATED"/>
    <property type="match status" value="1"/>
</dbReference>
<evidence type="ECO:0000256" key="1">
    <source>
        <dbReference type="SAM" id="MobiDB-lite"/>
    </source>
</evidence>
<keyword evidence="3" id="KW-1185">Reference proteome</keyword>
<dbReference type="InterPro" id="IPR019734">
    <property type="entry name" value="TPR_rpt"/>
</dbReference>
<dbReference type="OrthoDB" id="5986190at2759"/>
<organism evidence="2 3">
    <name type="scientific">Hyaloscypha variabilis (strain UAMH 11265 / GT02V1 / F)</name>
    <name type="common">Meliniomyces variabilis</name>
    <dbReference type="NCBI Taxonomy" id="1149755"/>
    <lineage>
        <taxon>Eukaryota</taxon>
        <taxon>Fungi</taxon>
        <taxon>Dikarya</taxon>
        <taxon>Ascomycota</taxon>
        <taxon>Pezizomycotina</taxon>
        <taxon>Leotiomycetes</taxon>
        <taxon>Helotiales</taxon>
        <taxon>Hyaloscyphaceae</taxon>
        <taxon>Hyaloscypha</taxon>
        <taxon>Hyaloscypha variabilis</taxon>
    </lineage>
</organism>
<dbReference type="Gene3D" id="1.25.40.10">
    <property type="entry name" value="Tetratricopeptide repeat domain"/>
    <property type="match status" value="3"/>
</dbReference>
<feature type="non-terminal residue" evidence="2">
    <location>
        <position position="980"/>
    </location>
</feature>
<dbReference type="SUPFAM" id="SSF48452">
    <property type="entry name" value="TPR-like"/>
    <property type="match status" value="2"/>
</dbReference>
<dbReference type="STRING" id="1149755.A0A2J6R2R9"/>
<dbReference type="Pfam" id="PF13374">
    <property type="entry name" value="TPR_10"/>
    <property type="match status" value="1"/>
</dbReference>
<dbReference type="InterPro" id="IPR011990">
    <property type="entry name" value="TPR-like_helical_dom_sf"/>
</dbReference>
<sequence length="980" mass="109250">MNALKRVRNIGSGEKLKTTANLLEGPVSTFKELETDVVTKTPVALDVIFVHGLGTRGAADIRRRLKTWLRGIPKAEGLLGCRVWRFGFDGKELLTEGRPRLMDLARNLLKEIQRMPGSSTSQAKPESANSDRKLVFIGYGAAGWVIQEALAWYSNTSTEAARRTAMVILLNLEPVKSKEALKTYLERFPAPLNPGKDKANLEFDLVEIIQKNFRQLVGSTFGPEERRITILDPRTSPSPSPTNNSTANANLQNEQVLRRETSDTHHTTDSTGSNSTDSSNASGTAPRVEPIPLWEIKAGDATDGDIKSFLRTSLILKKSDEDMVSQSYKQPEYEAIAPTYGRYEASKWGVRKVSTGLSTKSSKFHVQIRSPPTPPDEIDGPITNATLYEEQVVVEDSQAVGDVRKYLDKTSDLDTTMTGSATPEVCIEPKSEKFYTPTWEDHVVTASEDPPVGQDVDAEVDTNAKDHPAPNSSGADPRQLLTLASLYQQSGELQKSQALYQRLVKLPSMEKGIDIIMTQIAITWIYEGRVKKAQKVFSDLEPRVEAKFKREPQRAWEVKRWLAITLDMQGLYESGRQKLMNISGAFTSFQQAQQLTDVGLLARSTLALLFGHLGKYEEALTRSKEVLRLAEQAVEKTKEGDPASMTRHRGALGSIQFDRAKILTYVGRYQEAEALNNQALENIQRNVGSKHVSTLECWSLKARHLASTCRLPEAEEQCQKTLKVMRKEIGKEHPSTLKTLGVLVFVYRLQARFTEALDTAKYLFEKCKASEAFGENHPETINSMWQLAEVYLARGDFSNALHYQGQAVQLADKVLGKVHPTVVNYRACLARVYCNRGNWTHSASLCFDVLDNYYIERTLGDDHADTLSSKWDLALTKLKRGQDGALQELAGVTASRRRLLGEDHPETLASRHHLSVAKFSVSGNEKELSEQAEVLRLCIHLLGDEHPTTNSARIDLSNGYHVVGMLTDAEQLRLQALKVQ</sequence>
<evidence type="ECO:0000313" key="2">
    <source>
        <dbReference type="EMBL" id="PMD32824.1"/>
    </source>
</evidence>
<dbReference type="SMART" id="SM00028">
    <property type="entry name" value="TPR"/>
    <property type="match status" value="5"/>
</dbReference>
<protein>
    <submittedName>
        <fullName evidence="2">TPR-like protein</fullName>
    </submittedName>
</protein>
<feature type="region of interest" description="Disordered" evidence="1">
    <location>
        <begin position="227"/>
        <end position="292"/>
    </location>
</feature>
<dbReference type="Proteomes" id="UP000235786">
    <property type="component" value="Unassembled WGS sequence"/>
</dbReference>
<feature type="region of interest" description="Disordered" evidence="1">
    <location>
        <begin position="448"/>
        <end position="477"/>
    </location>
</feature>
<reference evidence="2 3" key="1">
    <citation type="submission" date="2016-04" db="EMBL/GenBank/DDBJ databases">
        <title>A degradative enzymes factory behind the ericoid mycorrhizal symbiosis.</title>
        <authorList>
            <consortium name="DOE Joint Genome Institute"/>
            <person name="Martino E."/>
            <person name="Morin E."/>
            <person name="Grelet G."/>
            <person name="Kuo A."/>
            <person name="Kohler A."/>
            <person name="Daghino S."/>
            <person name="Barry K."/>
            <person name="Choi C."/>
            <person name="Cichocki N."/>
            <person name="Clum A."/>
            <person name="Copeland A."/>
            <person name="Hainaut M."/>
            <person name="Haridas S."/>
            <person name="Labutti K."/>
            <person name="Lindquist E."/>
            <person name="Lipzen A."/>
            <person name="Khouja H.-R."/>
            <person name="Murat C."/>
            <person name="Ohm R."/>
            <person name="Olson A."/>
            <person name="Spatafora J."/>
            <person name="Veneault-Fourrey C."/>
            <person name="Henrissat B."/>
            <person name="Grigoriev I."/>
            <person name="Martin F."/>
            <person name="Perotto S."/>
        </authorList>
    </citation>
    <scope>NUCLEOTIDE SEQUENCE [LARGE SCALE GENOMIC DNA]</scope>
    <source>
        <strain evidence="2 3">F</strain>
    </source>
</reference>
<dbReference type="PANTHER" id="PTHR46082:SF11">
    <property type="entry name" value="AAA+ ATPASE DOMAIN-CONTAINING PROTEIN-RELATED"/>
    <property type="match status" value="1"/>
</dbReference>
<evidence type="ECO:0000313" key="3">
    <source>
        <dbReference type="Proteomes" id="UP000235786"/>
    </source>
</evidence>
<accession>A0A2J6R2R9</accession>
<dbReference type="InterPro" id="IPR053137">
    <property type="entry name" value="NLR-like"/>
</dbReference>
<dbReference type="Pfam" id="PF13424">
    <property type="entry name" value="TPR_12"/>
    <property type="match status" value="1"/>
</dbReference>
<feature type="compositionally biased region" description="Basic and acidic residues" evidence="1">
    <location>
        <begin position="256"/>
        <end position="268"/>
    </location>
</feature>
<gene>
    <name evidence="2" type="ORF">L207DRAFT_499844</name>
</gene>
<feature type="compositionally biased region" description="Low complexity" evidence="1">
    <location>
        <begin position="269"/>
        <end position="285"/>
    </location>
</feature>
<proteinExistence type="predicted"/>
<feature type="compositionally biased region" description="Low complexity" evidence="1">
    <location>
        <begin position="235"/>
        <end position="250"/>
    </location>
</feature>
<dbReference type="AlphaFoldDB" id="A0A2J6R2R9"/>
<name>A0A2J6R2R9_HYAVF</name>
<dbReference type="EMBL" id="KZ613958">
    <property type="protein sequence ID" value="PMD32824.1"/>
    <property type="molecule type" value="Genomic_DNA"/>
</dbReference>